<accession>A0A0N5AHF5</accession>
<reference evidence="2" key="1">
    <citation type="submission" date="2017-02" db="UniProtKB">
        <authorList>
            <consortium name="WormBaseParasite"/>
        </authorList>
    </citation>
    <scope>IDENTIFICATION</scope>
</reference>
<dbReference type="Proteomes" id="UP000046393">
    <property type="component" value="Unplaced"/>
</dbReference>
<evidence type="ECO:0000313" key="1">
    <source>
        <dbReference type="Proteomes" id="UP000046393"/>
    </source>
</evidence>
<keyword evidence="1" id="KW-1185">Reference proteome</keyword>
<dbReference type="AlphaFoldDB" id="A0A0N5AHF5"/>
<proteinExistence type="predicted"/>
<evidence type="ECO:0000313" key="2">
    <source>
        <dbReference type="WBParaSite" id="SMUV_0000380601-mRNA-1"/>
    </source>
</evidence>
<protein>
    <submittedName>
        <fullName evidence="2">ShKT domain-containing protein</fullName>
    </submittedName>
</protein>
<sequence length="44" mass="4989">MLPQVLKGCYDTCSDCYCYLGLCDNPAYERRLQCCNRSCGKCTP</sequence>
<dbReference type="WBParaSite" id="SMUV_0000380601-mRNA-1">
    <property type="protein sequence ID" value="SMUV_0000380601-mRNA-1"/>
    <property type="gene ID" value="SMUV_0000380601"/>
</dbReference>
<organism evidence="1 2">
    <name type="scientific">Syphacia muris</name>
    <dbReference type="NCBI Taxonomy" id="451379"/>
    <lineage>
        <taxon>Eukaryota</taxon>
        <taxon>Metazoa</taxon>
        <taxon>Ecdysozoa</taxon>
        <taxon>Nematoda</taxon>
        <taxon>Chromadorea</taxon>
        <taxon>Rhabditida</taxon>
        <taxon>Spirurina</taxon>
        <taxon>Oxyuridomorpha</taxon>
        <taxon>Oxyuroidea</taxon>
        <taxon>Oxyuridae</taxon>
        <taxon>Syphacia</taxon>
    </lineage>
</organism>
<name>A0A0N5AHF5_9BILA</name>